<gene>
    <name evidence="1" type="ORF">LCGC14_2947110</name>
</gene>
<dbReference type="EMBL" id="LAZR01059277">
    <property type="protein sequence ID" value="KKK68130.1"/>
    <property type="molecule type" value="Genomic_DNA"/>
</dbReference>
<proteinExistence type="predicted"/>
<name>A0A0F8Y3G4_9ZZZZ</name>
<sequence>MKIQHDNESYSIVLDDGSESDVMDFGGPVAVRSGGDWYYA</sequence>
<feature type="non-terminal residue" evidence="1">
    <location>
        <position position="40"/>
    </location>
</feature>
<protein>
    <submittedName>
        <fullName evidence="1">Uncharacterized protein</fullName>
    </submittedName>
</protein>
<comment type="caution">
    <text evidence="1">The sequence shown here is derived from an EMBL/GenBank/DDBJ whole genome shotgun (WGS) entry which is preliminary data.</text>
</comment>
<organism evidence="1">
    <name type="scientific">marine sediment metagenome</name>
    <dbReference type="NCBI Taxonomy" id="412755"/>
    <lineage>
        <taxon>unclassified sequences</taxon>
        <taxon>metagenomes</taxon>
        <taxon>ecological metagenomes</taxon>
    </lineage>
</organism>
<reference evidence="1" key="1">
    <citation type="journal article" date="2015" name="Nature">
        <title>Complex archaea that bridge the gap between prokaryotes and eukaryotes.</title>
        <authorList>
            <person name="Spang A."/>
            <person name="Saw J.H."/>
            <person name="Jorgensen S.L."/>
            <person name="Zaremba-Niedzwiedzka K."/>
            <person name="Martijn J."/>
            <person name="Lind A.E."/>
            <person name="van Eijk R."/>
            <person name="Schleper C."/>
            <person name="Guy L."/>
            <person name="Ettema T.J."/>
        </authorList>
    </citation>
    <scope>NUCLEOTIDE SEQUENCE</scope>
</reference>
<evidence type="ECO:0000313" key="1">
    <source>
        <dbReference type="EMBL" id="KKK68130.1"/>
    </source>
</evidence>
<dbReference type="AlphaFoldDB" id="A0A0F8Y3G4"/>
<accession>A0A0F8Y3G4</accession>